<comment type="caution">
    <text evidence="2">The sequence shown here is derived from an EMBL/GenBank/DDBJ whole genome shotgun (WGS) entry which is preliminary data.</text>
</comment>
<dbReference type="Gene3D" id="1.25.40.10">
    <property type="entry name" value="Tetratricopeptide repeat domain"/>
    <property type="match status" value="1"/>
</dbReference>
<sequence>MQTLPWQQAFRAEEFAVSLPQADLLDLGALCCAKKYRKEAQRPSAKEMVNAAACMEKGLYEEGGKCARSALAGFQGDTLAMVDAIRLIVYAHTAQGKLKDAHVAAYAQLEGFCAQSDKAGEARMLLLLAHINLDKRGSRNRERAKEWALRARQLFAEREETKLEAQALLALVNVVLKDRRDCFAAAEETKQLVGAAVPLLRSVKDVAGEGVAMHGLAWEEKYVPGKGLDRGANARLRARQAEVEKKPEGLDAELPGKDGSSQTDFLLGNGAQKVARCGKCTRPLDPAAVESKVFLCSRCSGREGGRWLGNWSVS</sequence>
<gene>
    <name evidence="2" type="ORF">EVOR1521_LOCUS7690</name>
</gene>
<organism evidence="2 3">
    <name type="scientific">Effrenium voratum</name>
    <dbReference type="NCBI Taxonomy" id="2562239"/>
    <lineage>
        <taxon>Eukaryota</taxon>
        <taxon>Sar</taxon>
        <taxon>Alveolata</taxon>
        <taxon>Dinophyceae</taxon>
        <taxon>Suessiales</taxon>
        <taxon>Symbiodiniaceae</taxon>
        <taxon>Effrenium</taxon>
    </lineage>
</organism>
<proteinExistence type="predicted"/>
<reference evidence="2" key="1">
    <citation type="submission" date="2023-08" db="EMBL/GenBank/DDBJ databases">
        <authorList>
            <person name="Chen Y."/>
            <person name="Shah S."/>
            <person name="Dougan E. K."/>
            <person name="Thang M."/>
            <person name="Chan C."/>
        </authorList>
    </citation>
    <scope>NUCLEOTIDE SEQUENCE</scope>
</reference>
<name>A0AA36I3B9_9DINO</name>
<keyword evidence="3" id="KW-1185">Reference proteome</keyword>
<dbReference type="AlphaFoldDB" id="A0AA36I3B9"/>
<dbReference type="EMBL" id="CAUJNA010000632">
    <property type="protein sequence ID" value="CAJ1379448.1"/>
    <property type="molecule type" value="Genomic_DNA"/>
</dbReference>
<feature type="region of interest" description="Disordered" evidence="1">
    <location>
        <begin position="240"/>
        <end position="262"/>
    </location>
</feature>
<feature type="compositionally biased region" description="Basic and acidic residues" evidence="1">
    <location>
        <begin position="240"/>
        <end position="249"/>
    </location>
</feature>
<dbReference type="InterPro" id="IPR011990">
    <property type="entry name" value="TPR-like_helical_dom_sf"/>
</dbReference>
<evidence type="ECO:0000313" key="2">
    <source>
        <dbReference type="EMBL" id="CAJ1379448.1"/>
    </source>
</evidence>
<evidence type="ECO:0000313" key="3">
    <source>
        <dbReference type="Proteomes" id="UP001178507"/>
    </source>
</evidence>
<dbReference type="Proteomes" id="UP001178507">
    <property type="component" value="Unassembled WGS sequence"/>
</dbReference>
<accession>A0AA36I3B9</accession>
<protein>
    <submittedName>
        <fullName evidence="2">Uncharacterized protein</fullName>
    </submittedName>
</protein>
<evidence type="ECO:0000256" key="1">
    <source>
        <dbReference type="SAM" id="MobiDB-lite"/>
    </source>
</evidence>